<proteinExistence type="predicted"/>
<evidence type="ECO:0000313" key="2">
    <source>
        <dbReference type="EMBL" id="JAE05852.1"/>
    </source>
</evidence>
<feature type="region of interest" description="Disordered" evidence="1">
    <location>
        <begin position="1"/>
        <end position="20"/>
    </location>
</feature>
<dbReference type="AlphaFoldDB" id="A0A0A9F0H9"/>
<dbReference type="EMBL" id="GBRH01192044">
    <property type="protein sequence ID" value="JAE05852.1"/>
    <property type="molecule type" value="Transcribed_RNA"/>
</dbReference>
<reference evidence="2" key="2">
    <citation type="journal article" date="2015" name="Data Brief">
        <title>Shoot transcriptome of the giant reed, Arundo donax.</title>
        <authorList>
            <person name="Barrero R.A."/>
            <person name="Guerrero F.D."/>
            <person name="Moolhuijzen P."/>
            <person name="Goolsby J.A."/>
            <person name="Tidwell J."/>
            <person name="Bellgard S.E."/>
            <person name="Bellgard M.I."/>
        </authorList>
    </citation>
    <scope>NUCLEOTIDE SEQUENCE</scope>
    <source>
        <tissue evidence="2">Shoot tissue taken approximately 20 cm above the soil surface</tissue>
    </source>
</reference>
<protein>
    <submittedName>
        <fullName evidence="2">Uncharacterized protein</fullName>
    </submittedName>
</protein>
<sequence length="85" mass="9236">MCGTARRRRARTSSASAAEPTRLGEWRGVTSGGCPCVASRCCGILHWATTGARAPPPRRPTTQWNHGPALDRPFREAVWGGCCIW</sequence>
<evidence type="ECO:0000256" key="1">
    <source>
        <dbReference type="SAM" id="MobiDB-lite"/>
    </source>
</evidence>
<organism evidence="2">
    <name type="scientific">Arundo donax</name>
    <name type="common">Giant reed</name>
    <name type="synonym">Donax arundinaceus</name>
    <dbReference type="NCBI Taxonomy" id="35708"/>
    <lineage>
        <taxon>Eukaryota</taxon>
        <taxon>Viridiplantae</taxon>
        <taxon>Streptophyta</taxon>
        <taxon>Embryophyta</taxon>
        <taxon>Tracheophyta</taxon>
        <taxon>Spermatophyta</taxon>
        <taxon>Magnoliopsida</taxon>
        <taxon>Liliopsida</taxon>
        <taxon>Poales</taxon>
        <taxon>Poaceae</taxon>
        <taxon>PACMAD clade</taxon>
        <taxon>Arundinoideae</taxon>
        <taxon>Arundineae</taxon>
        <taxon>Arundo</taxon>
    </lineage>
</organism>
<accession>A0A0A9F0H9</accession>
<reference evidence="2" key="1">
    <citation type="submission" date="2014-09" db="EMBL/GenBank/DDBJ databases">
        <authorList>
            <person name="Magalhaes I.L.F."/>
            <person name="Oliveira U."/>
            <person name="Santos F.R."/>
            <person name="Vidigal T.H.D.A."/>
            <person name="Brescovit A.D."/>
            <person name="Santos A.J."/>
        </authorList>
    </citation>
    <scope>NUCLEOTIDE SEQUENCE</scope>
    <source>
        <tissue evidence="2">Shoot tissue taken approximately 20 cm above the soil surface</tissue>
    </source>
</reference>
<name>A0A0A9F0H9_ARUDO</name>
<feature type="compositionally biased region" description="Basic residues" evidence="1">
    <location>
        <begin position="1"/>
        <end position="11"/>
    </location>
</feature>